<dbReference type="SUPFAM" id="SSF81653">
    <property type="entry name" value="Calcium ATPase, transduction domain A"/>
    <property type="match status" value="1"/>
</dbReference>
<protein>
    <recommendedName>
        <fullName evidence="21">Sodium/potassium-transporting ATPase subunit alpha</fullName>
    </recommendedName>
</protein>
<dbReference type="SUPFAM" id="SSF81660">
    <property type="entry name" value="Metal cation-transporting ATPase, ATP-binding domain N"/>
    <property type="match status" value="1"/>
</dbReference>
<dbReference type="Gene3D" id="3.40.1110.10">
    <property type="entry name" value="Calcium-transporting ATPase, cytoplasmic domain N"/>
    <property type="match status" value="1"/>
</dbReference>
<comment type="subunit">
    <text evidence="20">The sodium/potassium-transporting ATPase is composed of a catalytic alpha subunit, an auxiliary non-catalytic beta subunit and an additional regulatory subunit.</text>
</comment>
<keyword evidence="11 21" id="KW-0067">ATP-binding</keyword>
<dbReference type="GO" id="GO:0046872">
    <property type="term" value="F:metal ion binding"/>
    <property type="evidence" value="ECO:0007669"/>
    <property type="project" value="UniProtKB-KW"/>
</dbReference>
<dbReference type="AlphaFoldDB" id="O76154"/>
<feature type="compositionally biased region" description="Basic and acidic residues" evidence="22">
    <location>
        <begin position="1"/>
        <end position="15"/>
    </location>
</feature>
<feature type="transmembrane region" description="Helical" evidence="21">
    <location>
        <begin position="321"/>
        <end position="345"/>
    </location>
</feature>
<dbReference type="SUPFAM" id="SSF56784">
    <property type="entry name" value="HAD-like"/>
    <property type="match status" value="1"/>
</dbReference>
<evidence type="ECO:0000256" key="2">
    <source>
        <dbReference type="ARBA" id="ARBA00006934"/>
    </source>
</evidence>
<evidence type="ECO:0000256" key="10">
    <source>
        <dbReference type="ARBA" id="ARBA00022741"/>
    </source>
</evidence>
<evidence type="ECO:0000256" key="6">
    <source>
        <dbReference type="ARBA" id="ARBA00022553"/>
    </source>
</evidence>
<accession>O76154</accession>
<feature type="transmembrane region" description="Helical" evidence="21">
    <location>
        <begin position="95"/>
        <end position="117"/>
    </location>
</feature>
<dbReference type="EMBL" id="AB012391">
    <property type="protein sequence ID" value="BAA32798.1"/>
    <property type="molecule type" value="mRNA"/>
</dbReference>
<evidence type="ECO:0000256" key="19">
    <source>
        <dbReference type="ARBA" id="ARBA00037422"/>
    </source>
</evidence>
<dbReference type="PRINTS" id="PR00119">
    <property type="entry name" value="CATATPASE"/>
</dbReference>
<dbReference type="FunFam" id="1.20.1110.10:FF:000095">
    <property type="entry name" value="Sodium/potassium-transporting ATPase subunit alpha-1"/>
    <property type="match status" value="1"/>
</dbReference>
<feature type="domain" description="Cation-transporting P-type ATPase N-terminal" evidence="23">
    <location>
        <begin position="41"/>
        <end position="115"/>
    </location>
</feature>
<comment type="function">
    <text evidence="19">This is the catalytic component of the active enzyme, which catalyzes the hydrolysis of ATP coupled with the exchange of sodium and potassium ions across the plasma membrane. This action creates the electrochemical gradient of sodium and potassium ions, providing the energy for active transport of various nutrients.</text>
</comment>
<proteinExistence type="evidence at transcript level"/>
<evidence type="ECO:0000256" key="16">
    <source>
        <dbReference type="ARBA" id="ARBA00023065"/>
    </source>
</evidence>
<keyword evidence="12 21" id="KW-0630">Potassium</keyword>
<keyword evidence="3 21" id="KW-0813">Transport</keyword>
<keyword evidence="13" id="KW-1278">Translocase</keyword>
<dbReference type="GO" id="GO:0016887">
    <property type="term" value="F:ATP hydrolysis activity"/>
    <property type="evidence" value="ECO:0007669"/>
    <property type="project" value="InterPro"/>
</dbReference>
<dbReference type="GO" id="GO:0005391">
    <property type="term" value="F:P-type sodium:potassium-exchanging transporter activity"/>
    <property type="evidence" value="ECO:0007669"/>
    <property type="project" value="TreeGrafter"/>
</dbReference>
<dbReference type="GO" id="GO:0005524">
    <property type="term" value="F:ATP binding"/>
    <property type="evidence" value="ECO:0007669"/>
    <property type="project" value="UniProtKB-KW"/>
</dbReference>
<dbReference type="PANTHER" id="PTHR43294">
    <property type="entry name" value="SODIUM/POTASSIUM-TRANSPORTING ATPASE SUBUNIT ALPHA"/>
    <property type="match status" value="1"/>
</dbReference>
<feature type="transmembrane region" description="Helical" evidence="21">
    <location>
        <begin position="290"/>
        <end position="315"/>
    </location>
</feature>
<dbReference type="Pfam" id="PF00690">
    <property type="entry name" value="Cation_ATPase_N"/>
    <property type="match status" value="1"/>
</dbReference>
<dbReference type="Gene3D" id="3.40.50.1000">
    <property type="entry name" value="HAD superfamily/HAD-like"/>
    <property type="match status" value="1"/>
</dbReference>
<dbReference type="SFLD" id="SFLDG00002">
    <property type="entry name" value="C1.7:_P-type_atpase_like"/>
    <property type="match status" value="1"/>
</dbReference>
<dbReference type="InterPro" id="IPR001757">
    <property type="entry name" value="P_typ_ATPase"/>
</dbReference>
<feature type="transmembrane region" description="Helical" evidence="21">
    <location>
        <begin position="956"/>
        <end position="976"/>
    </location>
</feature>
<dbReference type="FunFam" id="3.40.1110.10:FF:000001">
    <property type="entry name" value="Sodium/potassium-transporting ATPase subunit alpha"/>
    <property type="match status" value="1"/>
</dbReference>
<evidence type="ECO:0000256" key="11">
    <source>
        <dbReference type="ARBA" id="ARBA00022840"/>
    </source>
</evidence>
<dbReference type="InterPro" id="IPR023299">
    <property type="entry name" value="ATPase_P-typ_cyto_dom_N"/>
</dbReference>
<dbReference type="InterPro" id="IPR018303">
    <property type="entry name" value="ATPase_P-typ_P_site"/>
</dbReference>
<evidence type="ECO:0000259" key="23">
    <source>
        <dbReference type="SMART" id="SM00831"/>
    </source>
</evidence>
<dbReference type="Pfam" id="PF13246">
    <property type="entry name" value="Cation_ATPase"/>
    <property type="match status" value="1"/>
</dbReference>
<keyword evidence="18" id="KW-0739">Sodium transport</keyword>
<feature type="transmembrane region" description="Helical" evidence="21">
    <location>
        <begin position="847"/>
        <end position="870"/>
    </location>
</feature>
<dbReference type="InterPro" id="IPR004014">
    <property type="entry name" value="ATPase_P-typ_cation-transptr_N"/>
</dbReference>
<comment type="similarity">
    <text evidence="2 21">Belongs to the cation transport ATPase (P-type) (TC 3.A.3) family. Type IIC subfamily.</text>
</comment>
<keyword evidence="8 21" id="KW-0812">Transmembrane</keyword>
<evidence type="ECO:0000256" key="7">
    <source>
        <dbReference type="ARBA" id="ARBA00022607"/>
    </source>
</evidence>
<dbReference type="SMART" id="SM00831">
    <property type="entry name" value="Cation_ATPase_N"/>
    <property type="match status" value="1"/>
</dbReference>
<keyword evidence="9 21" id="KW-0479">Metal-binding</keyword>
<comment type="caution">
    <text evidence="21">Lacks conserved residue(s) required for the propagation of feature annotation.</text>
</comment>
<keyword evidence="5 21" id="KW-0633">Potassium transport</keyword>
<dbReference type="GO" id="GO:0030007">
    <property type="term" value="P:intracellular potassium ion homeostasis"/>
    <property type="evidence" value="ECO:0007669"/>
    <property type="project" value="TreeGrafter"/>
</dbReference>
<keyword evidence="15" id="KW-0915">Sodium</keyword>
<dbReference type="SFLD" id="SFLDS00003">
    <property type="entry name" value="Haloacid_Dehalogenase"/>
    <property type="match status" value="1"/>
</dbReference>
<dbReference type="InterPro" id="IPR044492">
    <property type="entry name" value="P_typ_ATPase_HD_dom"/>
</dbReference>
<dbReference type="GO" id="GO:0005886">
    <property type="term" value="C:plasma membrane"/>
    <property type="evidence" value="ECO:0007669"/>
    <property type="project" value="UniProtKB-SubCell"/>
</dbReference>
<dbReference type="SUPFAM" id="SSF81665">
    <property type="entry name" value="Calcium ATPase, transmembrane domain M"/>
    <property type="match status" value="1"/>
</dbReference>
<dbReference type="Pfam" id="PF00689">
    <property type="entry name" value="Cation_ATPase_C"/>
    <property type="match status" value="1"/>
</dbReference>
<evidence type="ECO:0000256" key="22">
    <source>
        <dbReference type="SAM" id="MobiDB-lite"/>
    </source>
</evidence>
<dbReference type="InterPro" id="IPR023298">
    <property type="entry name" value="ATPase_P-typ_TM_dom_sf"/>
</dbReference>
<dbReference type="NCBIfam" id="TIGR01494">
    <property type="entry name" value="ATPase_P-type"/>
    <property type="match status" value="2"/>
</dbReference>
<dbReference type="InterPro" id="IPR006068">
    <property type="entry name" value="ATPase_P-typ_cation-transptr_C"/>
</dbReference>
<evidence type="ECO:0000256" key="20">
    <source>
        <dbReference type="ARBA" id="ARBA00038795"/>
    </source>
</evidence>
<dbReference type="GO" id="GO:0036376">
    <property type="term" value="P:sodium ion export across plasma membrane"/>
    <property type="evidence" value="ECO:0007669"/>
    <property type="project" value="TreeGrafter"/>
</dbReference>
<gene>
    <name evidence="24" type="primary">Djnak</name>
</gene>
<evidence type="ECO:0000313" key="24">
    <source>
        <dbReference type="EMBL" id="BAA32798.1"/>
    </source>
</evidence>
<dbReference type="PROSITE" id="PS00154">
    <property type="entry name" value="ATPASE_E1_E2"/>
    <property type="match status" value="1"/>
</dbReference>
<reference evidence="24" key="1">
    <citation type="submission" date="1998-03" db="EMBL/GenBank/DDBJ databases">
        <title>Planarian Na+/K+-ATPase alpha-subunit.</title>
        <authorList>
            <person name="Ogata S."/>
            <person name="Watanabe K."/>
        </authorList>
    </citation>
    <scope>NUCLEOTIDE SEQUENCE</scope>
    <source>
        <strain evidence="24">GI</strain>
        <tissue evidence="24">Whole animal</tissue>
    </source>
</reference>
<dbReference type="GO" id="GO:1990573">
    <property type="term" value="P:potassium ion import across plasma membrane"/>
    <property type="evidence" value="ECO:0007669"/>
    <property type="project" value="TreeGrafter"/>
</dbReference>
<dbReference type="Gene3D" id="1.20.1110.10">
    <property type="entry name" value="Calcium-transporting ATPase, transmembrane domain"/>
    <property type="match status" value="1"/>
</dbReference>
<evidence type="ECO:0000256" key="3">
    <source>
        <dbReference type="ARBA" id="ARBA00022448"/>
    </source>
</evidence>
<dbReference type="PANTHER" id="PTHR43294:SF13">
    <property type="entry name" value="SODIUM_POTASSIUM-TRANSPORTING ATPASE SUBUNIT ALPHA"/>
    <property type="match status" value="1"/>
</dbReference>
<keyword evidence="6" id="KW-0597">Phosphoprotein</keyword>
<evidence type="ECO:0000256" key="18">
    <source>
        <dbReference type="ARBA" id="ARBA00023201"/>
    </source>
</evidence>
<dbReference type="PRINTS" id="PR00121">
    <property type="entry name" value="NAKATPASE"/>
</dbReference>
<keyword evidence="10 21" id="KW-0547">Nucleotide-binding</keyword>
<dbReference type="InterPro" id="IPR005775">
    <property type="entry name" value="P-type_ATPase_IIC"/>
</dbReference>
<dbReference type="GO" id="GO:1902600">
    <property type="term" value="P:proton transmembrane transport"/>
    <property type="evidence" value="ECO:0007669"/>
    <property type="project" value="TreeGrafter"/>
</dbReference>
<dbReference type="Pfam" id="PF00122">
    <property type="entry name" value="E1-E2_ATPase"/>
    <property type="match status" value="1"/>
</dbReference>
<dbReference type="InterPro" id="IPR050510">
    <property type="entry name" value="Cation_transp_ATPase_P-type"/>
</dbReference>
<keyword evidence="17 21" id="KW-0472">Membrane</keyword>
<name>O76154_DUGJA</name>
<keyword evidence="7" id="KW-0740">Sodium/potassium transport</keyword>
<dbReference type="InterPro" id="IPR059000">
    <property type="entry name" value="ATPase_P-type_domA"/>
</dbReference>
<evidence type="ECO:0000256" key="9">
    <source>
        <dbReference type="ARBA" id="ARBA00022723"/>
    </source>
</evidence>
<feature type="transmembrane region" description="Helical" evidence="21">
    <location>
        <begin position="982"/>
        <end position="999"/>
    </location>
</feature>
<feature type="transmembrane region" description="Helical" evidence="21">
    <location>
        <begin position="129"/>
        <end position="148"/>
    </location>
</feature>
<evidence type="ECO:0000256" key="17">
    <source>
        <dbReference type="ARBA" id="ARBA00023136"/>
    </source>
</evidence>
<evidence type="ECO:0000256" key="14">
    <source>
        <dbReference type="ARBA" id="ARBA00022989"/>
    </source>
</evidence>
<evidence type="ECO:0000256" key="21">
    <source>
        <dbReference type="RuleBase" id="RU362084"/>
    </source>
</evidence>
<organism evidence="24">
    <name type="scientific">Dugesia japonica</name>
    <name type="common">Planarian</name>
    <dbReference type="NCBI Taxonomy" id="6161"/>
    <lineage>
        <taxon>Eukaryota</taxon>
        <taxon>Metazoa</taxon>
        <taxon>Spiralia</taxon>
        <taxon>Lophotrochozoa</taxon>
        <taxon>Platyhelminthes</taxon>
        <taxon>Rhabditophora</taxon>
        <taxon>Seriata</taxon>
        <taxon>Tricladida</taxon>
        <taxon>Continenticola</taxon>
        <taxon>Geoplanoidea</taxon>
        <taxon>Dugesiidae</taxon>
        <taxon>Dugesia</taxon>
    </lineage>
</organism>
<comment type="subcellular location">
    <subcellularLocation>
        <location evidence="1 21">Cell membrane</location>
        <topology evidence="1 21">Multi-pass membrane protein</topology>
    </subcellularLocation>
</comment>
<evidence type="ECO:0000256" key="5">
    <source>
        <dbReference type="ARBA" id="ARBA00022538"/>
    </source>
</evidence>
<keyword evidence="4" id="KW-1003">Cell membrane</keyword>
<dbReference type="InterPro" id="IPR036412">
    <property type="entry name" value="HAD-like_sf"/>
</dbReference>
<dbReference type="FunFam" id="1.20.1110.10:FF:000079">
    <property type="entry name" value="Sodium/potassium-transporting ATPase subunit alpha"/>
    <property type="match status" value="1"/>
</dbReference>
<dbReference type="CDD" id="cd02608">
    <property type="entry name" value="P-type_ATPase_Na-K_like"/>
    <property type="match status" value="1"/>
</dbReference>
<feature type="region of interest" description="Disordered" evidence="22">
    <location>
        <begin position="1"/>
        <end position="30"/>
    </location>
</feature>
<evidence type="ECO:0000256" key="15">
    <source>
        <dbReference type="ARBA" id="ARBA00023053"/>
    </source>
</evidence>
<evidence type="ECO:0000256" key="1">
    <source>
        <dbReference type="ARBA" id="ARBA00004651"/>
    </source>
</evidence>
<keyword evidence="14 21" id="KW-1133">Transmembrane helix</keyword>
<dbReference type="Gene3D" id="2.70.150.10">
    <property type="entry name" value="Calcium-transporting ATPase, cytoplasmic transduction domain A"/>
    <property type="match status" value="1"/>
</dbReference>
<dbReference type="SFLD" id="SFLDF00027">
    <property type="entry name" value="p-type_atpase"/>
    <property type="match status" value="1"/>
</dbReference>
<evidence type="ECO:0000256" key="8">
    <source>
        <dbReference type="ARBA" id="ARBA00022692"/>
    </source>
</evidence>
<dbReference type="InterPro" id="IPR023214">
    <property type="entry name" value="HAD_sf"/>
</dbReference>
<evidence type="ECO:0000256" key="4">
    <source>
        <dbReference type="ARBA" id="ARBA00022475"/>
    </source>
</evidence>
<evidence type="ECO:0000256" key="12">
    <source>
        <dbReference type="ARBA" id="ARBA00022958"/>
    </source>
</evidence>
<evidence type="ECO:0000256" key="13">
    <source>
        <dbReference type="ARBA" id="ARBA00022967"/>
    </source>
</evidence>
<dbReference type="FunFam" id="2.70.150.10:FF:000003">
    <property type="entry name" value="Sodium/potassium-transporting ATPase subunit alpha"/>
    <property type="match status" value="1"/>
</dbReference>
<dbReference type="FunFam" id="3.40.50.1000:FF:000004">
    <property type="entry name" value="Sodium/potassium-transporting ATPase subunit alpha"/>
    <property type="match status" value="1"/>
</dbReference>
<dbReference type="InterPro" id="IPR008250">
    <property type="entry name" value="ATPase_P-typ_transduc_dom_A_sf"/>
</dbReference>
<dbReference type="GO" id="GO:0006883">
    <property type="term" value="P:intracellular sodium ion homeostasis"/>
    <property type="evidence" value="ECO:0007669"/>
    <property type="project" value="TreeGrafter"/>
</dbReference>
<sequence>MASDEKVNDKGDLKNLKGSPKKSKKDKKKDLDNLKKELDIDSHRIPIKDLYIRLQSDPDKGISYEDAKMRLARDGPNALTPPKTTPEWVKFCKQLFGGFSLLLWIGAVLCFLAYAIQSGAYEDPPKDNLYLGVVLTAVVVITGCFSYYQDAKSSKIMESFGKMVPQKANVIREGKISEISAENLVVGDVIEVKFGDRVPADIRVIQASSFKVDNSALTGESEAQVRTPEFTNDNPLETKNIAFFSTNAVEGTCRGIVISVGDNTVMGRIANLASGLEMGMTPIAKEINHFIHIITGVAVFLGVSFFVIAFILGYFWLDAVIFLIGIIVANVPEGLLATVTVCLTLTAKRMAKKNCLVKNLEAVETLGSTSTICSDKTGTLTQNRMTVAHMWFDNKIQESDTSENQITSSSKQESDTWKMLARISMLCNRAQFKAGEEDKPVLKRDCTGDASESALLKCVELSIGGVTKYREENKKIVEIPFNSTNKYQVSIHETNDGNPGYLIAMKGAPERILERCSTILIDGKEVHMDDHWKQEFNNAYLELGGMGERVLGFCDFRLDENEFPKGFKFNPDEVNFPLDGLRFVGLMSMIDPPRAAVPDAVAKCRSAGIKVIMVTGDHPITAKAIAKGVGIISEGNRTVDDIAAERGISPSEVNPRDARACVIHGSDLRDMTSEQLDEVLKHHDEIVFARTSPQQKLIIVEGCQRQGAIVAVTGDGVNDSPALKKADIGVAMGIAGSDVSKQAADMILLDDNFASIVTGVEEGRIIFDNLKKSIAYTLTSNIPEITPFLVFILADVPLPLGTITILCIDLGTDMVPAISLAYEEAESDIMKRKPRDPKHDKLVNERLISMAYGQIGMIQASGGFFVYFVIMAEQGFWPSRLLGLRKEWDSAAVNDLADSYGQEWTFEQRKKLEYTCHTAFFVSIVIVQWTDLMICKTRRNSIFQQGMWNHQMTFGLFFETTLAAFLTYCPGLDVALKMQPLRFTWWLPAIPFSASIFIYDEVRKYLLRKWKNGSWLENETYY</sequence>
<keyword evidence="16 21" id="KW-0406">Ion transport</keyword>
<dbReference type="NCBIfam" id="TIGR01106">
    <property type="entry name" value="ATPase-IIC_X-K"/>
    <property type="match status" value="1"/>
</dbReference>